<keyword evidence="6" id="KW-0411">Iron-sulfur</keyword>
<keyword evidence="2" id="KW-0004">4Fe-4S</keyword>
<dbReference type="EMBL" id="LRDC01000040">
    <property type="protein sequence ID" value="KVX00640.1"/>
    <property type="molecule type" value="Genomic_DNA"/>
</dbReference>
<dbReference type="InterPro" id="IPR013783">
    <property type="entry name" value="Ig-like_fold"/>
</dbReference>
<feature type="domain" description="4Fe-4S ferredoxin-type" evidence="8">
    <location>
        <begin position="264"/>
        <end position="292"/>
    </location>
</feature>
<evidence type="ECO:0000313" key="10">
    <source>
        <dbReference type="Proteomes" id="UP000055702"/>
    </source>
</evidence>
<evidence type="ECO:0000256" key="5">
    <source>
        <dbReference type="ARBA" id="ARBA00023004"/>
    </source>
</evidence>
<evidence type="ECO:0000256" key="7">
    <source>
        <dbReference type="SAM" id="Phobius"/>
    </source>
</evidence>
<keyword evidence="7" id="KW-0812">Transmembrane</keyword>
<dbReference type="Pfam" id="PF13746">
    <property type="entry name" value="Fer4_18"/>
    <property type="match status" value="1"/>
</dbReference>
<sequence>MPKSSSPTPSATSSVDKAAVSQRIPVVQIATPSTKIHVREQKGVFQRLRQHSNTLLIAIFFLIPFINYQGRQAILFDVTEQQFFFFNITLWPQDFTVLAWFFMAAAFALFFVTVYWGRVWCGFLCPQTAWTFIYMWVEAKVEGNHHHRAALDKAPWSLSKVRKRVTKHAVWMVFALLTGCGFIGYFMPARELYVDIFSMSSGFWTGTWVWFFAICTYLNAGWMREMMCLHCCPYSRFQAVMFDANTKTVSYDAERGESRGPRKRSQKTELGDCVDCNLCVDVCPTGIDIRNGLQYECINCGACVDACNQTMEKFGYAPNLISFTSENVLKGQPKASLLSLKSLGYASALLIMIVLIISDLSHLSHIQLNVIRDRQTLYRQVGIDQVENSYQLKIRNKTQQMAFYQISISNDDPQKQTLQIVTDSLIAIKPAEQLDYPLTLSGRLSNRTSDSTQQTVQFKVTQIQSLENPTPTEPVNEISQTSRFFWP</sequence>
<dbReference type="InterPro" id="IPR032879">
    <property type="entry name" value="FixG_C"/>
</dbReference>
<dbReference type="Gene3D" id="2.60.40.10">
    <property type="entry name" value="Immunoglobulins"/>
    <property type="match status" value="1"/>
</dbReference>
<feature type="transmembrane region" description="Helical" evidence="7">
    <location>
        <begin position="343"/>
        <end position="363"/>
    </location>
</feature>
<dbReference type="GO" id="GO:0046872">
    <property type="term" value="F:metal ion binding"/>
    <property type="evidence" value="ECO:0007669"/>
    <property type="project" value="UniProtKB-KW"/>
</dbReference>
<dbReference type="PROSITE" id="PS00198">
    <property type="entry name" value="4FE4S_FER_1"/>
    <property type="match status" value="1"/>
</dbReference>
<comment type="caution">
    <text evidence="9">The sequence shown here is derived from an EMBL/GenBank/DDBJ whole genome shotgun (WGS) entry which is preliminary data.</text>
</comment>
<gene>
    <name evidence="9" type="ORF">AWJ07_07765</name>
</gene>
<keyword evidence="4" id="KW-0249">Electron transport</keyword>
<feature type="transmembrane region" description="Helical" evidence="7">
    <location>
        <begin position="169"/>
        <end position="189"/>
    </location>
</feature>
<dbReference type="InterPro" id="IPR014116">
    <property type="entry name" value="Cyt_c_oxidase_cbb3_FixG"/>
</dbReference>
<dbReference type="RefSeq" id="WP_059746982.1">
    <property type="nucleotide sequence ID" value="NZ_LRDC01000040.1"/>
</dbReference>
<feature type="transmembrane region" description="Helical" evidence="7">
    <location>
        <begin position="95"/>
        <end position="116"/>
    </location>
</feature>
<name>A0A119CZ12_SHEFR</name>
<feature type="transmembrane region" description="Helical" evidence="7">
    <location>
        <begin position="55"/>
        <end position="75"/>
    </location>
</feature>
<keyword evidence="5" id="KW-0408">Iron</keyword>
<dbReference type="SUPFAM" id="SSF54862">
    <property type="entry name" value="4Fe-4S ferredoxins"/>
    <property type="match status" value="1"/>
</dbReference>
<dbReference type="Pfam" id="PF11614">
    <property type="entry name" value="FixG_C"/>
    <property type="match status" value="1"/>
</dbReference>
<evidence type="ECO:0000256" key="4">
    <source>
        <dbReference type="ARBA" id="ARBA00022982"/>
    </source>
</evidence>
<organism evidence="9">
    <name type="scientific">Shewanella frigidimarina</name>
    <dbReference type="NCBI Taxonomy" id="56812"/>
    <lineage>
        <taxon>Bacteria</taxon>
        <taxon>Pseudomonadati</taxon>
        <taxon>Pseudomonadota</taxon>
        <taxon>Gammaproteobacteria</taxon>
        <taxon>Alteromonadales</taxon>
        <taxon>Shewanellaceae</taxon>
        <taxon>Shewanella</taxon>
    </lineage>
</organism>
<accession>A0A119CZ12</accession>
<evidence type="ECO:0000256" key="1">
    <source>
        <dbReference type="ARBA" id="ARBA00022448"/>
    </source>
</evidence>
<keyword evidence="7" id="KW-1133">Transmembrane helix</keyword>
<reference evidence="9 10" key="1">
    <citation type="submission" date="2016-01" db="EMBL/GenBank/DDBJ databases">
        <title>Draft genome of the antarctic isolate Shewanella frigidimarina Ag06-30.</title>
        <authorList>
            <person name="Parmeciano Di Noto G."/>
            <person name="Vazquez S."/>
            <person name="Mac Cormack W."/>
            <person name="Iriarte A."/>
            <person name="Quiroga C."/>
        </authorList>
    </citation>
    <scope>NUCLEOTIDE SEQUENCE [LARGE SCALE GENOMIC DNA]</scope>
    <source>
        <strain evidence="9 10">Ag06-30</strain>
    </source>
</reference>
<dbReference type="InterPro" id="IPR017896">
    <property type="entry name" value="4Fe4S_Fe-S-bd"/>
</dbReference>
<protein>
    <submittedName>
        <fullName evidence="9">Cytochrome c oxidase accessory protein CcoG</fullName>
    </submittedName>
</protein>
<evidence type="ECO:0000313" key="9">
    <source>
        <dbReference type="EMBL" id="KVX00640.1"/>
    </source>
</evidence>
<keyword evidence="3" id="KW-0479">Metal-binding</keyword>
<dbReference type="GO" id="GO:0051539">
    <property type="term" value="F:4 iron, 4 sulfur cluster binding"/>
    <property type="evidence" value="ECO:0007669"/>
    <property type="project" value="UniProtKB-KW"/>
</dbReference>
<keyword evidence="1" id="KW-0813">Transport</keyword>
<keyword evidence="7" id="KW-0472">Membrane</keyword>
<dbReference type="GO" id="GO:0005886">
    <property type="term" value="C:plasma membrane"/>
    <property type="evidence" value="ECO:0007669"/>
    <property type="project" value="TreeGrafter"/>
</dbReference>
<dbReference type="Proteomes" id="UP000055702">
    <property type="component" value="Unassembled WGS sequence"/>
</dbReference>
<dbReference type="AlphaFoldDB" id="A0A119CZ12"/>
<dbReference type="InterPro" id="IPR017900">
    <property type="entry name" value="4Fe4S_Fe_S_CS"/>
</dbReference>
<evidence type="ECO:0000256" key="2">
    <source>
        <dbReference type="ARBA" id="ARBA00022485"/>
    </source>
</evidence>
<feature type="transmembrane region" description="Helical" evidence="7">
    <location>
        <begin position="201"/>
        <end position="220"/>
    </location>
</feature>
<dbReference type="PROSITE" id="PS51379">
    <property type="entry name" value="4FE4S_FER_2"/>
    <property type="match status" value="1"/>
</dbReference>
<proteinExistence type="predicted"/>
<evidence type="ECO:0000259" key="8">
    <source>
        <dbReference type="PROSITE" id="PS51379"/>
    </source>
</evidence>
<evidence type="ECO:0000256" key="6">
    <source>
        <dbReference type="ARBA" id="ARBA00023014"/>
    </source>
</evidence>
<dbReference type="NCBIfam" id="TIGR02745">
    <property type="entry name" value="ccoG_rdxA_fixG"/>
    <property type="match status" value="1"/>
</dbReference>
<dbReference type="PANTHER" id="PTHR30176">
    <property type="entry name" value="FERREDOXIN-TYPE PROTEIN NAPH"/>
    <property type="match status" value="1"/>
</dbReference>
<dbReference type="Pfam" id="PF12801">
    <property type="entry name" value="Fer4_5"/>
    <property type="match status" value="1"/>
</dbReference>
<dbReference type="InterPro" id="IPR051684">
    <property type="entry name" value="Electron_Trans/Redox"/>
</dbReference>
<dbReference type="PANTHER" id="PTHR30176:SF3">
    <property type="entry name" value="FERREDOXIN-TYPE PROTEIN NAPH"/>
    <property type="match status" value="1"/>
</dbReference>
<evidence type="ECO:0000256" key="3">
    <source>
        <dbReference type="ARBA" id="ARBA00022723"/>
    </source>
</evidence>